<dbReference type="AlphaFoldDB" id="A0AAW2X2H9"/>
<proteinExistence type="predicted"/>
<gene>
    <name evidence="1" type="ORF">Slati_1390300</name>
</gene>
<sequence length="94" mass="10864">MQEPRNYLQARKDAQWVDAMNQELVALEKNDTWKLMTLSGKRAIGYRWVFKLKLNPDGSIQWDKANSRLGTKIEDVDYFGSFSLVAKAVTVRVL</sequence>
<organism evidence="1">
    <name type="scientific">Sesamum latifolium</name>
    <dbReference type="NCBI Taxonomy" id="2727402"/>
    <lineage>
        <taxon>Eukaryota</taxon>
        <taxon>Viridiplantae</taxon>
        <taxon>Streptophyta</taxon>
        <taxon>Embryophyta</taxon>
        <taxon>Tracheophyta</taxon>
        <taxon>Spermatophyta</taxon>
        <taxon>Magnoliopsida</taxon>
        <taxon>eudicotyledons</taxon>
        <taxon>Gunneridae</taxon>
        <taxon>Pentapetalae</taxon>
        <taxon>asterids</taxon>
        <taxon>lamiids</taxon>
        <taxon>Lamiales</taxon>
        <taxon>Pedaliaceae</taxon>
        <taxon>Sesamum</taxon>
    </lineage>
</organism>
<accession>A0AAW2X2H9</accession>
<protein>
    <submittedName>
        <fullName evidence="1">Uncharacterized protein</fullName>
    </submittedName>
</protein>
<dbReference type="EMBL" id="JACGWN010000005">
    <property type="protein sequence ID" value="KAL0448339.1"/>
    <property type="molecule type" value="Genomic_DNA"/>
</dbReference>
<name>A0AAW2X2H9_9LAMI</name>
<comment type="caution">
    <text evidence="1">The sequence shown here is derived from an EMBL/GenBank/DDBJ whole genome shotgun (WGS) entry which is preliminary data.</text>
</comment>
<reference evidence="1" key="2">
    <citation type="journal article" date="2024" name="Plant">
        <title>Genomic evolution and insights into agronomic trait innovations of Sesamum species.</title>
        <authorList>
            <person name="Miao H."/>
            <person name="Wang L."/>
            <person name="Qu L."/>
            <person name="Liu H."/>
            <person name="Sun Y."/>
            <person name="Le M."/>
            <person name="Wang Q."/>
            <person name="Wei S."/>
            <person name="Zheng Y."/>
            <person name="Lin W."/>
            <person name="Duan Y."/>
            <person name="Cao H."/>
            <person name="Xiong S."/>
            <person name="Wang X."/>
            <person name="Wei L."/>
            <person name="Li C."/>
            <person name="Ma Q."/>
            <person name="Ju M."/>
            <person name="Zhao R."/>
            <person name="Li G."/>
            <person name="Mu C."/>
            <person name="Tian Q."/>
            <person name="Mei H."/>
            <person name="Zhang T."/>
            <person name="Gao T."/>
            <person name="Zhang H."/>
        </authorList>
    </citation>
    <scope>NUCLEOTIDE SEQUENCE</scope>
    <source>
        <strain evidence="1">KEN1</strain>
    </source>
</reference>
<evidence type="ECO:0000313" key="1">
    <source>
        <dbReference type="EMBL" id="KAL0448339.1"/>
    </source>
</evidence>
<reference evidence="1" key="1">
    <citation type="submission" date="2020-06" db="EMBL/GenBank/DDBJ databases">
        <authorList>
            <person name="Li T."/>
            <person name="Hu X."/>
            <person name="Zhang T."/>
            <person name="Song X."/>
            <person name="Zhang H."/>
            <person name="Dai N."/>
            <person name="Sheng W."/>
            <person name="Hou X."/>
            <person name="Wei L."/>
        </authorList>
    </citation>
    <scope>NUCLEOTIDE SEQUENCE</scope>
    <source>
        <strain evidence="1">KEN1</strain>
        <tissue evidence="1">Leaf</tissue>
    </source>
</reference>